<sequence length="93" mass="10776">MKVKLNLFQKLVLLFVAIYLIPMVFLGTLSYQISNRTLKRQMAENALRSVNNMTKNLDDFFEDYGKISDDIYHDELINGILSGKIPADYDLKK</sequence>
<dbReference type="RefSeq" id="WP_122015315.1">
    <property type="nucleotide sequence ID" value="NZ_CP033169.1"/>
</dbReference>
<protein>
    <submittedName>
        <fullName evidence="2">Uncharacterized protein</fullName>
    </submittedName>
</protein>
<keyword evidence="3" id="KW-1185">Reference proteome</keyword>
<proteinExistence type="predicted"/>
<accession>A0A3G2R7Z6</accession>
<dbReference type="KEGG" id="bacg:D2962_13770"/>
<reference evidence="2 3" key="1">
    <citation type="submission" date="2018-10" db="EMBL/GenBank/DDBJ databases">
        <authorList>
            <person name="Zhang X."/>
        </authorList>
    </citation>
    <scope>NUCLEOTIDE SEQUENCE [LARGE SCALE GENOMIC DNA]</scope>
    <source>
        <strain evidence="2 3">SK-G1</strain>
    </source>
</reference>
<keyword evidence="1" id="KW-0812">Transmembrane</keyword>
<keyword evidence="1" id="KW-1133">Transmembrane helix</keyword>
<organism evidence="2 3">
    <name type="scientific">Biomaibacter acetigenes</name>
    <dbReference type="NCBI Taxonomy" id="2316383"/>
    <lineage>
        <taxon>Bacteria</taxon>
        <taxon>Bacillati</taxon>
        <taxon>Bacillota</taxon>
        <taxon>Clostridia</taxon>
        <taxon>Thermosediminibacterales</taxon>
        <taxon>Tepidanaerobacteraceae</taxon>
        <taxon>Biomaibacter</taxon>
    </lineage>
</organism>
<evidence type="ECO:0000313" key="3">
    <source>
        <dbReference type="Proteomes" id="UP000280960"/>
    </source>
</evidence>
<feature type="transmembrane region" description="Helical" evidence="1">
    <location>
        <begin position="12"/>
        <end position="33"/>
    </location>
</feature>
<dbReference type="EMBL" id="CP033169">
    <property type="protein sequence ID" value="AYO31523.1"/>
    <property type="molecule type" value="Genomic_DNA"/>
</dbReference>
<name>A0A3G2R7Z6_9FIRM</name>
<evidence type="ECO:0000313" key="2">
    <source>
        <dbReference type="EMBL" id="AYO31523.1"/>
    </source>
</evidence>
<keyword evidence="1" id="KW-0472">Membrane</keyword>
<dbReference type="Proteomes" id="UP000280960">
    <property type="component" value="Chromosome"/>
</dbReference>
<evidence type="ECO:0000256" key="1">
    <source>
        <dbReference type="SAM" id="Phobius"/>
    </source>
</evidence>
<dbReference type="AlphaFoldDB" id="A0A3G2R7Z6"/>
<gene>
    <name evidence="2" type="ORF">D2962_13770</name>
</gene>